<evidence type="ECO:0000313" key="2">
    <source>
        <dbReference type="Proteomes" id="UP001418796"/>
    </source>
</evidence>
<dbReference type="RefSeq" id="WP_343129619.1">
    <property type="nucleotide sequence ID" value="NZ_JBCITK010000001.1"/>
</dbReference>
<gene>
    <name evidence="1" type="ORF">MKY91_04880</name>
</gene>
<protein>
    <recommendedName>
        <fullName evidence="3">Polymerase nucleotidyl transferase domain-containing protein</fullName>
    </recommendedName>
</protein>
<reference evidence="1 2" key="1">
    <citation type="submission" date="2024-03" db="EMBL/GenBank/DDBJ databases">
        <title>Bacilli Hybrid Assemblies.</title>
        <authorList>
            <person name="Kovac J."/>
        </authorList>
    </citation>
    <scope>NUCLEOTIDE SEQUENCE [LARGE SCALE GENOMIC DNA]</scope>
    <source>
        <strain evidence="1 2">FSL R7-0666</strain>
    </source>
</reference>
<accession>A0ABU9VF17</accession>
<keyword evidence="2" id="KW-1185">Reference proteome</keyword>
<sequence>MNVREAKQITFEWISQFSITHPSFHSAYLAGSITELNELDELSVSSDVDVFIVVDSDPVPPKPGKIRTSGVCLDVTYIPWSVVSHAESALRSYHLANSLKKNTILLDPTGELQHVQSFVESHFLKRNGVEARCEDAFSRITNNLNTIPSHQTWAEQVTGWLFATGVMTHVLLVADLRNPTVRLRYLKVKDMLQYYELDHVYMDLLNVLGCQHLGPTSITLHLERLEETFDAAASVAKTPLFFSTDLTQEAKAISIQGSRELIQEGHHYEAIFWMVATYARCHQVFALDAPHLLSMKGFNELLHDLGITGRTGLDQRVNEVREYLPKLRKHAEHIMSVNPAIQDNQ</sequence>
<comment type="caution">
    <text evidence="1">The sequence shown here is derived from an EMBL/GenBank/DDBJ whole genome shotgun (WGS) entry which is preliminary data.</text>
</comment>
<organism evidence="1 2">
    <name type="scientific">Alkalicoccobacillus gibsonii</name>
    <dbReference type="NCBI Taxonomy" id="79881"/>
    <lineage>
        <taxon>Bacteria</taxon>
        <taxon>Bacillati</taxon>
        <taxon>Bacillota</taxon>
        <taxon>Bacilli</taxon>
        <taxon>Bacillales</taxon>
        <taxon>Bacillaceae</taxon>
        <taxon>Alkalicoccobacillus</taxon>
    </lineage>
</organism>
<evidence type="ECO:0008006" key="3">
    <source>
        <dbReference type="Google" id="ProtNLM"/>
    </source>
</evidence>
<evidence type="ECO:0000313" key="1">
    <source>
        <dbReference type="EMBL" id="MEN0642499.1"/>
    </source>
</evidence>
<proteinExistence type="predicted"/>
<dbReference type="Proteomes" id="UP001418796">
    <property type="component" value="Unassembled WGS sequence"/>
</dbReference>
<dbReference type="EMBL" id="JBCITK010000001">
    <property type="protein sequence ID" value="MEN0642499.1"/>
    <property type="molecule type" value="Genomic_DNA"/>
</dbReference>
<name>A0ABU9VF17_9BACI</name>